<dbReference type="VEuPathDB" id="FungiDB:FGRAMPH1_01G00425"/>
<dbReference type="InParanoid" id="A0A098CZI6"/>
<reference evidence="2 3" key="2">
    <citation type="journal article" date="2010" name="Nature">
        <title>Comparative genomics reveals mobile pathogenicity chromosomes in Fusarium.</title>
        <authorList>
            <person name="Ma L.J."/>
            <person name="van der Does H.C."/>
            <person name="Borkovich K.A."/>
            <person name="Coleman J.J."/>
            <person name="Daboussi M.J."/>
            <person name="Di Pietro A."/>
            <person name="Dufresne M."/>
            <person name="Freitag M."/>
            <person name="Grabherr M."/>
            <person name="Henrissat B."/>
            <person name="Houterman P.M."/>
            <person name="Kang S."/>
            <person name="Shim W.B."/>
            <person name="Woloshuk C."/>
            <person name="Xie X."/>
            <person name="Xu J.R."/>
            <person name="Antoniw J."/>
            <person name="Baker S.E."/>
            <person name="Bluhm B.H."/>
            <person name="Breakspear A."/>
            <person name="Brown D.W."/>
            <person name="Butchko R.A."/>
            <person name="Chapman S."/>
            <person name="Coulson R."/>
            <person name="Coutinho P.M."/>
            <person name="Danchin E.G."/>
            <person name="Diener A."/>
            <person name="Gale L.R."/>
            <person name="Gardiner D.M."/>
            <person name="Goff S."/>
            <person name="Hammond-Kosack K.E."/>
            <person name="Hilburn K."/>
            <person name="Hua-Van A."/>
            <person name="Jonkers W."/>
            <person name="Kazan K."/>
            <person name="Kodira C.D."/>
            <person name="Koehrsen M."/>
            <person name="Kumar L."/>
            <person name="Lee Y.H."/>
            <person name="Li L."/>
            <person name="Manners J.M."/>
            <person name="Miranda-Saavedra D."/>
            <person name="Mukherjee M."/>
            <person name="Park G."/>
            <person name="Park J."/>
            <person name="Park S.Y."/>
            <person name="Proctor R.H."/>
            <person name="Regev A."/>
            <person name="Ruiz-Roldan M.C."/>
            <person name="Sain D."/>
            <person name="Sakthikumar S."/>
            <person name="Sykes S."/>
            <person name="Schwartz D.C."/>
            <person name="Turgeon B.G."/>
            <person name="Wapinski I."/>
            <person name="Yoder O."/>
            <person name="Young S."/>
            <person name="Zeng Q."/>
            <person name="Zhou S."/>
            <person name="Galagan J."/>
            <person name="Cuomo C.A."/>
            <person name="Kistler H.C."/>
            <person name="Rep M."/>
        </authorList>
    </citation>
    <scope>GENOME REANNOTATION</scope>
    <source>
        <strain evidence="3">ATCC MYA-4620 / CBS 123657 / FGSC 9075 / NRRL 31084 / PH-1</strain>
        <strain evidence="2">PH-1 / ATCC MYA-4620 / FGSC 9075 / NRRL 31084</strain>
    </source>
</reference>
<protein>
    <submittedName>
        <fullName evidence="1">Chromosome 1, complete genome</fullName>
    </submittedName>
</protein>
<name>A0A098CZI6_GIBZE</name>
<accession>A0A098CZI6</accession>
<accession>A0A0E0RL88</accession>
<dbReference type="EnsemblFungi" id="CEF72013">
    <property type="protein sequence ID" value="CEF72013"/>
    <property type="gene ID" value="FGRRES_20007"/>
</dbReference>
<sequence length="69" mass="7926">MADTTSEPTQQKWKIKCTKCKRIVNTGKCSFCSKINQKIDWIRLRCTARDIFEASVGSIRSLPKMAFIN</sequence>
<gene>
    <name evidence="1" type="ORF">FGRAMPH1_01T00425</name>
</gene>
<evidence type="ECO:0000313" key="2">
    <source>
        <dbReference type="EnsemblFungi" id="CEF72013"/>
    </source>
</evidence>
<keyword evidence="3" id="KW-1185">Reference proteome</keyword>
<reference evidence="1 3" key="3">
    <citation type="journal article" date="2015" name="BMC Genomics">
        <title>The completed genome sequence of the pathogenic ascomycete fungus Fusarium graminearum.</title>
        <authorList>
            <person name="King R."/>
            <person name="Urban M."/>
            <person name="Hammond-Kosack M.C."/>
            <person name="Hassani-Pak K."/>
            <person name="Hammond-Kosack K.E."/>
        </authorList>
    </citation>
    <scope>NUCLEOTIDE SEQUENCE [LARGE SCALE GENOMIC DNA]</scope>
    <source>
        <strain evidence="3">ATCC MYA-4620 / CBS 123657 / FGSC 9075 / NRRL 31084 / PH-1</strain>
        <strain evidence="1">PH-1</strain>
    </source>
</reference>
<dbReference type="EMBL" id="HG970332">
    <property type="protein sequence ID" value="CEF72013.1"/>
    <property type="molecule type" value="Genomic_DNA"/>
</dbReference>
<proteinExistence type="predicted"/>
<organism evidence="1 3">
    <name type="scientific">Gibberella zeae (strain ATCC MYA-4620 / CBS 123657 / FGSC 9075 / NRRL 31084 / PH-1)</name>
    <name type="common">Wheat head blight fungus</name>
    <name type="synonym">Fusarium graminearum</name>
    <dbReference type="NCBI Taxonomy" id="229533"/>
    <lineage>
        <taxon>Eukaryota</taxon>
        <taxon>Fungi</taxon>
        <taxon>Dikarya</taxon>
        <taxon>Ascomycota</taxon>
        <taxon>Pezizomycotina</taxon>
        <taxon>Sordariomycetes</taxon>
        <taxon>Hypocreomycetidae</taxon>
        <taxon>Hypocreales</taxon>
        <taxon>Nectriaceae</taxon>
        <taxon>Fusarium</taxon>
    </lineage>
</organism>
<dbReference type="AlphaFoldDB" id="A0A098CZI6"/>
<reference evidence="2" key="4">
    <citation type="submission" date="2017-01" db="UniProtKB">
        <authorList>
            <consortium name="EnsemblFungi"/>
        </authorList>
    </citation>
    <scope>IDENTIFICATION</scope>
    <source>
        <strain evidence="2">PH-1 / ATCC MYA-4620 / FGSC 9075 / NRRL 31084</strain>
    </source>
</reference>
<evidence type="ECO:0000313" key="3">
    <source>
        <dbReference type="Proteomes" id="UP000070720"/>
    </source>
</evidence>
<evidence type="ECO:0000313" key="1">
    <source>
        <dbReference type="EMBL" id="CEF72013.1"/>
    </source>
</evidence>
<reference evidence="2 3" key="1">
    <citation type="journal article" date="2007" name="Science">
        <title>The Fusarium graminearum genome reveals a link between localized polymorphism and pathogen specialization.</title>
        <authorList>
            <person name="Cuomo C.A."/>
            <person name="Gueldener U."/>
            <person name="Xu J.-R."/>
            <person name="Trail F."/>
            <person name="Turgeon B.G."/>
            <person name="Di Pietro A."/>
            <person name="Walton J.D."/>
            <person name="Ma L.-J."/>
            <person name="Baker S.E."/>
            <person name="Rep M."/>
            <person name="Adam G."/>
            <person name="Antoniw J."/>
            <person name="Baldwin T."/>
            <person name="Calvo S.E."/>
            <person name="Chang Y.-L."/>
            <person name="DeCaprio D."/>
            <person name="Gale L.R."/>
            <person name="Gnerre S."/>
            <person name="Goswami R.S."/>
            <person name="Hammond-Kosack K."/>
            <person name="Harris L.J."/>
            <person name="Hilburn K."/>
            <person name="Kennell J.C."/>
            <person name="Kroken S."/>
            <person name="Magnuson J.K."/>
            <person name="Mannhaupt G."/>
            <person name="Mauceli E.W."/>
            <person name="Mewes H.-W."/>
            <person name="Mitterbauer R."/>
            <person name="Muehlbauer G."/>
            <person name="Muensterkoetter M."/>
            <person name="Nelson D."/>
            <person name="O'Donnell K."/>
            <person name="Ouellet T."/>
            <person name="Qi W."/>
            <person name="Quesneville H."/>
            <person name="Roncero M.I.G."/>
            <person name="Seong K.-Y."/>
            <person name="Tetko I.V."/>
            <person name="Urban M."/>
            <person name="Waalwijk C."/>
            <person name="Ward T.J."/>
            <person name="Yao J."/>
            <person name="Birren B.W."/>
            <person name="Kistler H.C."/>
        </authorList>
    </citation>
    <scope>NUCLEOTIDE SEQUENCE [LARGE SCALE GENOMIC DNA]</scope>
    <source>
        <strain evidence="3">ATCC MYA-4620 / CBS 123657 / FGSC 9075 / NRRL 31084 / PH-1</strain>
        <strain evidence="2">PH-1 / ATCC MYA-4620 / FGSC 9075 / NRRL 31084</strain>
    </source>
</reference>
<dbReference type="Proteomes" id="UP000070720">
    <property type="component" value="Chromosome 1"/>
</dbReference>